<evidence type="ECO:0000256" key="1">
    <source>
        <dbReference type="ARBA" id="ARBA00005446"/>
    </source>
</evidence>
<dbReference type="EMBL" id="PQIB02000009">
    <property type="protein sequence ID" value="RLM99315.1"/>
    <property type="molecule type" value="Genomic_DNA"/>
</dbReference>
<comment type="caution">
    <text evidence="4">The sequence shown here is derived from an EMBL/GenBank/DDBJ whole genome shotgun (WGS) entry which is preliminary data.</text>
</comment>
<gene>
    <name evidence="4" type="ORF">C2845_PM06G06980</name>
</gene>
<dbReference type="GO" id="GO:0005634">
    <property type="term" value="C:nucleus"/>
    <property type="evidence" value="ECO:0007669"/>
    <property type="project" value="TreeGrafter"/>
</dbReference>
<evidence type="ECO:0000313" key="4">
    <source>
        <dbReference type="EMBL" id="RLM99315.1"/>
    </source>
</evidence>
<dbReference type="STRING" id="4540.A0A3L6RAD5"/>
<dbReference type="GO" id="GO:0005694">
    <property type="term" value="C:chromosome"/>
    <property type="evidence" value="ECO:0007669"/>
    <property type="project" value="TreeGrafter"/>
</dbReference>
<feature type="compositionally biased region" description="Basic residues" evidence="2">
    <location>
        <begin position="472"/>
        <end position="489"/>
    </location>
</feature>
<dbReference type="GO" id="GO:0009378">
    <property type="term" value="F:four-way junction helicase activity"/>
    <property type="evidence" value="ECO:0007669"/>
    <property type="project" value="TreeGrafter"/>
</dbReference>
<dbReference type="InterPro" id="IPR027417">
    <property type="entry name" value="P-loop_NTPase"/>
</dbReference>
<dbReference type="InterPro" id="IPR011545">
    <property type="entry name" value="DEAD/DEAH_box_helicase_dom"/>
</dbReference>
<proteinExistence type="inferred from homology"/>
<dbReference type="AlphaFoldDB" id="A0A3L6RAD5"/>
<dbReference type="GO" id="GO:0005737">
    <property type="term" value="C:cytoplasm"/>
    <property type="evidence" value="ECO:0007669"/>
    <property type="project" value="TreeGrafter"/>
</dbReference>
<feature type="compositionally biased region" description="Polar residues" evidence="2">
    <location>
        <begin position="491"/>
        <end position="500"/>
    </location>
</feature>
<dbReference type="InterPro" id="IPR032284">
    <property type="entry name" value="RecQ_Zn-bd"/>
</dbReference>
<evidence type="ECO:0000256" key="2">
    <source>
        <dbReference type="SAM" id="MobiDB-lite"/>
    </source>
</evidence>
<dbReference type="PROSITE" id="PS51192">
    <property type="entry name" value="HELICASE_ATP_BIND_1"/>
    <property type="match status" value="1"/>
</dbReference>
<sequence>MKLAKHGISACFLGSGQPDSRVEGKAMAGMYKIVYVCPETVLRLMEPLKKLAEKPGIALFAIDEVHCVSKWGHDFRPDYRKLSVLRENFNSTKLKFLKHDIPVMALTATATIPVREDIVKTLKMSEDTKIVLTSFFRPNLQFSLWDKNVGKTRTGMPLVKENTENQLDLYPGVDDFDVSCGEFLEGSQSESSAFPAQSNEASLSECLDQGPTIVYVPTRKETVELANFLCKSGVRAAAYNAKMPKSHLRQVHQQFHCNGLESLEAYYQEAGRAGRDGKLSDCALYCNFLRAPTLLPNKRSEEQTKAAYRMLRDCFHYSLNTSTCRAKILLKYFGEEFGPDRCDMCDVCINGPPQMHDFKEEAIVFMNVLQGRSLPRYVATDKIWWQGLARILEGMGYIQEAAGKHINLAASRLNPATGADGRRAEVPELAIRGAPARTPGRSYATGDENDPRPFSGSSEWGRGWADPEIRRQRLAGRRAGRRKRTRRSGGQHPTPTSFTTARERLAAILSKKRRR</sequence>
<keyword evidence="5" id="KW-1185">Reference proteome</keyword>
<dbReference type="GO" id="GO:0000724">
    <property type="term" value="P:double-strand break repair via homologous recombination"/>
    <property type="evidence" value="ECO:0007669"/>
    <property type="project" value="TreeGrafter"/>
</dbReference>
<protein>
    <recommendedName>
        <fullName evidence="3">Helicase ATP-binding domain-containing protein</fullName>
    </recommendedName>
</protein>
<evidence type="ECO:0000259" key="3">
    <source>
        <dbReference type="PROSITE" id="PS51192"/>
    </source>
</evidence>
<dbReference type="Pfam" id="PF16124">
    <property type="entry name" value="RecQ_Zn_bind"/>
    <property type="match status" value="1"/>
</dbReference>
<dbReference type="Pfam" id="PF00270">
    <property type="entry name" value="DEAD"/>
    <property type="match status" value="1"/>
</dbReference>
<dbReference type="PANTHER" id="PTHR13710">
    <property type="entry name" value="DNA HELICASE RECQ FAMILY MEMBER"/>
    <property type="match status" value="1"/>
</dbReference>
<dbReference type="Gene3D" id="3.40.50.300">
    <property type="entry name" value="P-loop containing nucleotide triphosphate hydrolases"/>
    <property type="match status" value="2"/>
</dbReference>
<dbReference type="InterPro" id="IPR014001">
    <property type="entry name" value="Helicase_ATP-bd"/>
</dbReference>
<accession>A0A3L6RAD5</accession>
<dbReference type="OrthoDB" id="10261556at2759"/>
<feature type="domain" description="Helicase ATP-binding" evidence="3">
    <location>
        <begin position="1"/>
        <end position="128"/>
    </location>
</feature>
<dbReference type="GO" id="GO:0005524">
    <property type="term" value="F:ATP binding"/>
    <property type="evidence" value="ECO:0007669"/>
    <property type="project" value="InterPro"/>
</dbReference>
<evidence type="ECO:0000313" key="5">
    <source>
        <dbReference type="Proteomes" id="UP000275267"/>
    </source>
</evidence>
<dbReference type="GO" id="GO:0003676">
    <property type="term" value="F:nucleic acid binding"/>
    <property type="evidence" value="ECO:0007669"/>
    <property type="project" value="InterPro"/>
</dbReference>
<reference evidence="5" key="1">
    <citation type="journal article" date="2019" name="Nat. Commun.">
        <title>The genome of broomcorn millet.</title>
        <authorList>
            <person name="Zou C."/>
            <person name="Miki D."/>
            <person name="Li D."/>
            <person name="Tang Q."/>
            <person name="Xiao L."/>
            <person name="Rajput S."/>
            <person name="Deng P."/>
            <person name="Jia W."/>
            <person name="Huang R."/>
            <person name="Zhang M."/>
            <person name="Sun Y."/>
            <person name="Hu J."/>
            <person name="Fu X."/>
            <person name="Schnable P.S."/>
            <person name="Li F."/>
            <person name="Zhang H."/>
            <person name="Feng B."/>
            <person name="Zhu X."/>
            <person name="Liu R."/>
            <person name="Schnable J.C."/>
            <person name="Zhu J.-K."/>
            <person name="Zhang H."/>
        </authorList>
    </citation>
    <scope>NUCLEOTIDE SEQUENCE [LARGE SCALE GENOMIC DNA]</scope>
</reference>
<dbReference type="InterPro" id="IPR036388">
    <property type="entry name" value="WH-like_DNA-bd_sf"/>
</dbReference>
<dbReference type="SUPFAM" id="SSF52540">
    <property type="entry name" value="P-loop containing nucleoside triphosphate hydrolases"/>
    <property type="match status" value="1"/>
</dbReference>
<organism evidence="4 5">
    <name type="scientific">Panicum miliaceum</name>
    <name type="common">Proso millet</name>
    <name type="synonym">Broomcorn millet</name>
    <dbReference type="NCBI Taxonomy" id="4540"/>
    <lineage>
        <taxon>Eukaryota</taxon>
        <taxon>Viridiplantae</taxon>
        <taxon>Streptophyta</taxon>
        <taxon>Embryophyta</taxon>
        <taxon>Tracheophyta</taxon>
        <taxon>Spermatophyta</taxon>
        <taxon>Magnoliopsida</taxon>
        <taxon>Liliopsida</taxon>
        <taxon>Poales</taxon>
        <taxon>Poaceae</taxon>
        <taxon>PACMAD clade</taxon>
        <taxon>Panicoideae</taxon>
        <taxon>Panicodae</taxon>
        <taxon>Paniceae</taxon>
        <taxon>Panicinae</taxon>
        <taxon>Panicum</taxon>
        <taxon>Panicum sect. Panicum</taxon>
    </lineage>
</organism>
<dbReference type="Proteomes" id="UP000275267">
    <property type="component" value="Unassembled WGS sequence"/>
</dbReference>
<name>A0A3L6RAD5_PANMI</name>
<dbReference type="Gene3D" id="1.10.10.10">
    <property type="entry name" value="Winged helix-like DNA-binding domain superfamily/Winged helix DNA-binding domain"/>
    <property type="match status" value="1"/>
</dbReference>
<dbReference type="GO" id="GO:0043138">
    <property type="term" value="F:3'-5' DNA helicase activity"/>
    <property type="evidence" value="ECO:0007669"/>
    <property type="project" value="TreeGrafter"/>
</dbReference>
<dbReference type="PANTHER" id="PTHR13710:SF69">
    <property type="entry name" value="ATP-DEPENDENT DNA HELICASE Q-LIKE SIM"/>
    <property type="match status" value="1"/>
</dbReference>
<feature type="region of interest" description="Disordered" evidence="2">
    <location>
        <begin position="433"/>
        <end position="502"/>
    </location>
</feature>
<comment type="similarity">
    <text evidence="1">Belongs to the helicase family. RecQ subfamily.</text>
</comment>